<feature type="region of interest" description="Disordered" evidence="7">
    <location>
        <begin position="1"/>
        <end position="46"/>
    </location>
</feature>
<organism evidence="9 10">
    <name type="scientific">Alistipes dispar</name>
    <dbReference type="NCBI Taxonomy" id="2585119"/>
    <lineage>
        <taxon>Bacteria</taxon>
        <taxon>Pseudomonadati</taxon>
        <taxon>Bacteroidota</taxon>
        <taxon>Bacteroidia</taxon>
        <taxon>Bacteroidales</taxon>
        <taxon>Rikenellaceae</taxon>
        <taxon>Alistipes</taxon>
    </lineage>
</organism>
<dbReference type="GO" id="GO:0120159">
    <property type="term" value="F:rRNA pseudouridine synthase activity"/>
    <property type="evidence" value="ECO:0007669"/>
    <property type="project" value="UniProtKB-ARBA"/>
</dbReference>
<evidence type="ECO:0000256" key="1">
    <source>
        <dbReference type="ARBA" id="ARBA00010876"/>
    </source>
</evidence>
<dbReference type="GeneID" id="98673047"/>
<evidence type="ECO:0000256" key="4">
    <source>
        <dbReference type="PIRSR" id="PIRSR606225-1"/>
    </source>
</evidence>
<evidence type="ECO:0000256" key="6">
    <source>
        <dbReference type="RuleBase" id="RU362028"/>
    </source>
</evidence>
<sequence length="381" mass="43141">MRTERYDTERSGEERLPAPGFPDATGDLPASDGDAVTGEEDEEDGEEAGLYEHFAVTADKGQTPLRLDKFLTVRMEHCSRNRIQAAADSGNILVNGKPAKSSYKVKPLDRIRIVMPYPRRETELRPEPMPLDIPYEDDDLLIVNKPAGLVVHPGVGNYTGTLVNGLMHHLNAQGIPAGEQNRAGLVHRIDKNTSGLLVIAKNEQAHARLAKQFFDHTIQRRYVALVWGNFEQDEGTITGNIGRSPRERQKMYVFADGSDGKHAVTHWKVLRRYGYVTLVECRLETGRTHQIRVHMAWIGHPLFNDERYGGDRILKGTTFAKYRQFVENCFAVMPRHALHARLLGFEHPATHRPMLFDSELPDDFKALLTKWDAYAVRPEEE</sequence>
<evidence type="ECO:0000256" key="7">
    <source>
        <dbReference type="SAM" id="MobiDB-lite"/>
    </source>
</evidence>
<comment type="similarity">
    <text evidence="1 6">Belongs to the pseudouridine synthase RluA family.</text>
</comment>
<keyword evidence="10" id="KW-1185">Reference proteome</keyword>
<feature type="active site" evidence="4">
    <location>
        <position position="190"/>
    </location>
</feature>
<dbReference type="AlphaFoldDB" id="A0A4Y1WZI8"/>
<feature type="domain" description="RNA-binding S4" evidence="8">
    <location>
        <begin position="65"/>
        <end position="126"/>
    </location>
</feature>
<dbReference type="Gene3D" id="3.10.290.10">
    <property type="entry name" value="RNA-binding S4 domain"/>
    <property type="match status" value="1"/>
</dbReference>
<dbReference type="GO" id="GO:0000455">
    <property type="term" value="P:enzyme-directed rRNA pseudouridine synthesis"/>
    <property type="evidence" value="ECO:0007669"/>
    <property type="project" value="TreeGrafter"/>
</dbReference>
<dbReference type="PROSITE" id="PS01129">
    <property type="entry name" value="PSI_RLU"/>
    <property type="match status" value="1"/>
</dbReference>
<comment type="function">
    <text evidence="6">Responsible for synthesis of pseudouridine from uracil.</text>
</comment>
<name>A0A4Y1WZI8_9BACT</name>
<protein>
    <recommendedName>
        <fullName evidence="6">Pseudouridine synthase</fullName>
        <ecNumber evidence="6">5.4.99.-</ecNumber>
    </recommendedName>
</protein>
<dbReference type="Gene3D" id="3.30.2350.10">
    <property type="entry name" value="Pseudouridine synthase"/>
    <property type="match status" value="1"/>
</dbReference>
<evidence type="ECO:0000256" key="5">
    <source>
        <dbReference type="PROSITE-ProRule" id="PRU00182"/>
    </source>
</evidence>
<dbReference type="PANTHER" id="PTHR21600:SF44">
    <property type="entry name" value="RIBOSOMAL LARGE SUBUNIT PSEUDOURIDINE SYNTHASE D"/>
    <property type="match status" value="1"/>
</dbReference>
<dbReference type="FunFam" id="3.30.2350.10:FF:000006">
    <property type="entry name" value="Pseudouridine synthase"/>
    <property type="match status" value="1"/>
</dbReference>
<evidence type="ECO:0000259" key="8">
    <source>
        <dbReference type="SMART" id="SM00363"/>
    </source>
</evidence>
<evidence type="ECO:0000256" key="2">
    <source>
        <dbReference type="ARBA" id="ARBA00022884"/>
    </source>
</evidence>
<feature type="compositionally biased region" description="Basic and acidic residues" evidence="7">
    <location>
        <begin position="1"/>
        <end position="16"/>
    </location>
</feature>
<dbReference type="CDD" id="cd02869">
    <property type="entry name" value="PseudoU_synth_RluA_like"/>
    <property type="match status" value="1"/>
</dbReference>
<evidence type="ECO:0000313" key="9">
    <source>
        <dbReference type="EMBL" id="BBL06431.1"/>
    </source>
</evidence>
<dbReference type="SUPFAM" id="SSF55174">
    <property type="entry name" value="Alpha-L RNA-binding motif"/>
    <property type="match status" value="1"/>
</dbReference>
<dbReference type="SMART" id="SM00363">
    <property type="entry name" value="S4"/>
    <property type="match status" value="1"/>
</dbReference>
<dbReference type="RefSeq" id="WP_170215057.1">
    <property type="nucleotide sequence ID" value="NZ_AP019736.1"/>
</dbReference>
<dbReference type="NCBIfam" id="TIGR00005">
    <property type="entry name" value="rluA_subfam"/>
    <property type="match status" value="1"/>
</dbReference>
<dbReference type="EC" id="5.4.99.-" evidence="6"/>
<reference evidence="10" key="1">
    <citation type="submission" date="2019-06" db="EMBL/GenBank/DDBJ databases">
        <title>Alistipes onderdonkii subsp. vulgaris subsp. nov., Alistipes dispar sp. nov. and Alistipes communis sp. nov., isolated from human faeces, and creation of Alistipes onderdonkii subsp. onderdonkii subsp. nov.</title>
        <authorList>
            <person name="Sakamoto M."/>
            <person name="Ikeyama N."/>
            <person name="Ogata Y."/>
            <person name="Suda W."/>
            <person name="Iino T."/>
            <person name="Hattori M."/>
            <person name="Ohkuma M."/>
        </authorList>
    </citation>
    <scope>NUCLEOTIDE SEQUENCE [LARGE SCALE GENOMIC DNA]</scope>
    <source>
        <strain evidence="10">5CPEGH6</strain>
    </source>
</reference>
<keyword evidence="2 5" id="KW-0694">RNA-binding</keyword>
<dbReference type="SUPFAM" id="SSF55120">
    <property type="entry name" value="Pseudouridine synthase"/>
    <property type="match status" value="1"/>
</dbReference>
<comment type="catalytic activity">
    <reaction evidence="6">
        <text>a uridine in RNA = a pseudouridine in RNA</text>
        <dbReference type="Rhea" id="RHEA:48348"/>
        <dbReference type="Rhea" id="RHEA-COMP:12068"/>
        <dbReference type="Rhea" id="RHEA-COMP:12069"/>
        <dbReference type="ChEBI" id="CHEBI:65314"/>
        <dbReference type="ChEBI" id="CHEBI:65315"/>
    </reaction>
</comment>
<dbReference type="InterPro" id="IPR006225">
    <property type="entry name" value="PsdUridine_synth_RluC/D"/>
</dbReference>
<dbReference type="Pfam" id="PF00849">
    <property type="entry name" value="PseudoU_synth_2"/>
    <property type="match status" value="1"/>
</dbReference>
<dbReference type="InterPro" id="IPR020103">
    <property type="entry name" value="PsdUridine_synth_cat_dom_sf"/>
</dbReference>
<dbReference type="PANTHER" id="PTHR21600">
    <property type="entry name" value="MITOCHONDRIAL RNA PSEUDOURIDINE SYNTHASE"/>
    <property type="match status" value="1"/>
</dbReference>
<dbReference type="InterPro" id="IPR006224">
    <property type="entry name" value="PsdUridine_synth_RluA-like_CS"/>
</dbReference>
<dbReference type="KEGG" id="ada:A5CPEGH6_10690"/>
<dbReference type="Pfam" id="PF01479">
    <property type="entry name" value="S4"/>
    <property type="match status" value="1"/>
</dbReference>
<evidence type="ECO:0000256" key="3">
    <source>
        <dbReference type="ARBA" id="ARBA00023235"/>
    </source>
</evidence>
<dbReference type="GO" id="GO:0003723">
    <property type="term" value="F:RNA binding"/>
    <property type="evidence" value="ECO:0007669"/>
    <property type="project" value="UniProtKB-KW"/>
</dbReference>
<dbReference type="Proteomes" id="UP000319374">
    <property type="component" value="Chromosome"/>
</dbReference>
<proteinExistence type="inferred from homology"/>
<dbReference type="InterPro" id="IPR006145">
    <property type="entry name" value="PsdUridine_synth_RsuA/RluA"/>
</dbReference>
<gene>
    <name evidence="9" type="ORF">A5CPEGH6_10690</name>
</gene>
<keyword evidence="3 6" id="KW-0413">Isomerase</keyword>
<dbReference type="InterPro" id="IPR036986">
    <property type="entry name" value="S4_RNA-bd_sf"/>
</dbReference>
<dbReference type="PROSITE" id="PS50889">
    <property type="entry name" value="S4"/>
    <property type="match status" value="1"/>
</dbReference>
<feature type="compositionally biased region" description="Acidic residues" evidence="7">
    <location>
        <begin position="37"/>
        <end position="46"/>
    </location>
</feature>
<accession>A0A4Y1WZI8</accession>
<dbReference type="EMBL" id="AP019736">
    <property type="protein sequence ID" value="BBL06431.1"/>
    <property type="molecule type" value="Genomic_DNA"/>
</dbReference>
<dbReference type="CDD" id="cd00165">
    <property type="entry name" value="S4"/>
    <property type="match status" value="1"/>
</dbReference>
<dbReference type="InterPro" id="IPR002942">
    <property type="entry name" value="S4_RNA-bd"/>
</dbReference>
<evidence type="ECO:0000313" key="10">
    <source>
        <dbReference type="Proteomes" id="UP000319374"/>
    </source>
</evidence>
<dbReference type="InterPro" id="IPR050188">
    <property type="entry name" value="RluA_PseudoU_synthase"/>
</dbReference>